<dbReference type="Proteomes" id="UP000199568">
    <property type="component" value="Unassembled WGS sequence"/>
</dbReference>
<dbReference type="RefSeq" id="WP_090446350.1">
    <property type="nucleotide sequence ID" value="NZ_FOHU01000021.1"/>
</dbReference>
<organism evidence="1 2">
    <name type="scientific">Natronincola peptidivorans</name>
    <dbReference type="NCBI Taxonomy" id="426128"/>
    <lineage>
        <taxon>Bacteria</taxon>
        <taxon>Bacillati</taxon>
        <taxon>Bacillota</taxon>
        <taxon>Clostridia</taxon>
        <taxon>Peptostreptococcales</taxon>
        <taxon>Natronincolaceae</taxon>
        <taxon>Natronincola</taxon>
    </lineage>
</organism>
<sequence>MGMPEIPDMKPKIDLKKEDMINMLLASIALEEMSLAHILNAEGEKIQCITDDKRKCKLDDLLDINESVNETLRNVIKKEMLLQFKLENVMKMMDKKKPKKCVDDC</sequence>
<dbReference type="AlphaFoldDB" id="A0A1I0GJW0"/>
<evidence type="ECO:0000313" key="2">
    <source>
        <dbReference type="Proteomes" id="UP000199568"/>
    </source>
</evidence>
<name>A0A1I0GJW0_9FIRM</name>
<protein>
    <submittedName>
        <fullName evidence="1">Uncharacterized protein</fullName>
    </submittedName>
</protein>
<gene>
    <name evidence="1" type="ORF">SAMN05660297_03212</name>
</gene>
<dbReference type="STRING" id="426128.SAMN05660297_03212"/>
<reference evidence="1 2" key="1">
    <citation type="submission" date="2016-10" db="EMBL/GenBank/DDBJ databases">
        <authorList>
            <person name="de Groot N.N."/>
        </authorList>
    </citation>
    <scope>NUCLEOTIDE SEQUENCE [LARGE SCALE GENOMIC DNA]</scope>
    <source>
        <strain evidence="1 2">DSM 18979</strain>
    </source>
</reference>
<evidence type="ECO:0000313" key="1">
    <source>
        <dbReference type="EMBL" id="SET70441.1"/>
    </source>
</evidence>
<accession>A0A1I0GJW0</accession>
<proteinExistence type="predicted"/>
<keyword evidence="2" id="KW-1185">Reference proteome</keyword>
<dbReference type="InterPro" id="IPR058705">
    <property type="entry name" value="A_ENA"/>
</dbReference>
<dbReference type="Pfam" id="PF26595">
    <property type="entry name" value="A_ENA"/>
    <property type="match status" value="1"/>
</dbReference>
<dbReference type="EMBL" id="FOHU01000021">
    <property type="protein sequence ID" value="SET70441.1"/>
    <property type="molecule type" value="Genomic_DNA"/>
</dbReference>
<dbReference type="OrthoDB" id="2082444at2"/>